<sequence>MTRQFTASEQAEWDAVIAAEVAAAPPLRPDQLTRLAALFDCEPPAGRGAR</sequence>
<name>A0A498QV88_9MYCO</name>
<dbReference type="RefSeq" id="WP_167480158.1">
    <property type="nucleotide sequence ID" value="NZ_UPHN01000015.1"/>
</dbReference>
<gene>
    <name evidence="1" type="ORF">LAUMK142_02177</name>
</gene>
<evidence type="ECO:0000313" key="2">
    <source>
        <dbReference type="Proteomes" id="UP000268285"/>
    </source>
</evidence>
<accession>A0A498QV88</accession>
<protein>
    <submittedName>
        <fullName evidence="1">Uncharacterized protein</fullName>
    </submittedName>
</protein>
<organism evidence="1 2">
    <name type="scientific">Mycobacterium pseudokansasii</name>
    <dbReference type="NCBI Taxonomy" id="2341080"/>
    <lineage>
        <taxon>Bacteria</taxon>
        <taxon>Bacillati</taxon>
        <taxon>Actinomycetota</taxon>
        <taxon>Actinomycetes</taxon>
        <taxon>Mycobacteriales</taxon>
        <taxon>Mycobacteriaceae</taxon>
        <taxon>Mycobacterium</taxon>
    </lineage>
</organism>
<reference evidence="1 2" key="1">
    <citation type="submission" date="2018-09" db="EMBL/GenBank/DDBJ databases">
        <authorList>
            <person name="Tagini F."/>
        </authorList>
    </citation>
    <scope>NUCLEOTIDE SEQUENCE [LARGE SCALE GENOMIC DNA]</scope>
    <source>
        <strain evidence="1 2">MK142</strain>
    </source>
</reference>
<dbReference type="Proteomes" id="UP000268285">
    <property type="component" value="Unassembled WGS sequence"/>
</dbReference>
<dbReference type="EMBL" id="UPHU01000001">
    <property type="protein sequence ID" value="VBA49774.1"/>
    <property type="molecule type" value="Genomic_DNA"/>
</dbReference>
<proteinExistence type="predicted"/>
<evidence type="ECO:0000313" key="1">
    <source>
        <dbReference type="EMBL" id="VBA49774.1"/>
    </source>
</evidence>
<dbReference type="AlphaFoldDB" id="A0A498QV88"/>
<keyword evidence="2" id="KW-1185">Reference proteome</keyword>